<sequence length="456" mass="51430">MSTEIETQPQCTDPGSDGQQATTDQFPPGLPVNPQGANPNGHLSPPLHGAHLPAQPRSLPQYGYQQPQYGYPQYVSPTNSPDSQKLMWEYEGNSHNHAAMCPEPTSRIRVSLTEAYLLMIVLGIFGAHHFYLKRPRWGLLYCFTFGLLGAGWLIDIFRLPVLVSRCKNEASHPEPSLAKKKRLDDVYVLWFPGGLIGLHHFYLNNIKLGILYLCTFGICGIGWLIDAFLMPYHVKIANSDNQDTTKKRFTTTCILAISPTGLLGAHHYYLNRFGFGRLYNFTFGIFGIGYIVDWFRFPVLLKRSNTARTMCHSSHKHLDDAYLLWFPLGFLGFHHFYLNRRGWGLLYMFTFGFLGIGWLVDLCRMRTLVENCNRDIDERVHLTGSNIVGGHVPLNYGQTGPCPPGYSNQHPGIYPTQQNGYGSVPGMNDQPPSYEAASVPTKVKWSSARIFSQVHL</sequence>
<evidence type="ECO:0000256" key="5">
    <source>
        <dbReference type="ARBA" id="ARBA00023136"/>
    </source>
</evidence>
<feature type="region of interest" description="Disordered" evidence="6">
    <location>
        <begin position="1"/>
        <end position="59"/>
    </location>
</feature>
<feature type="transmembrane region" description="Helical" evidence="7">
    <location>
        <begin position="281"/>
        <end position="301"/>
    </location>
</feature>
<feature type="domain" description="TM2" evidence="8">
    <location>
        <begin position="321"/>
        <end position="362"/>
    </location>
</feature>
<evidence type="ECO:0000256" key="4">
    <source>
        <dbReference type="ARBA" id="ARBA00022989"/>
    </source>
</evidence>
<keyword evidence="3 7" id="KW-0812">Transmembrane</keyword>
<keyword evidence="4 7" id="KW-1133">Transmembrane helix</keyword>
<dbReference type="Pfam" id="PF05154">
    <property type="entry name" value="TM2"/>
    <property type="match status" value="4"/>
</dbReference>
<comment type="subcellular location">
    <subcellularLocation>
        <location evidence="1">Membrane</location>
        <topology evidence="1">Multi-pass membrane protein</topology>
    </subcellularLocation>
</comment>
<name>A0A8W8MIC6_MAGGI</name>
<feature type="transmembrane region" description="Helical" evidence="7">
    <location>
        <begin position="321"/>
        <end position="338"/>
    </location>
</feature>
<dbReference type="GO" id="GO:0016020">
    <property type="term" value="C:membrane"/>
    <property type="evidence" value="ECO:0007669"/>
    <property type="project" value="UniProtKB-SubCell"/>
</dbReference>
<evidence type="ECO:0000256" key="1">
    <source>
        <dbReference type="ARBA" id="ARBA00004141"/>
    </source>
</evidence>
<feature type="domain" description="TM2" evidence="8">
    <location>
        <begin position="187"/>
        <end position="228"/>
    </location>
</feature>
<proteinExistence type="inferred from homology"/>
<feature type="transmembrane region" description="Helical" evidence="7">
    <location>
        <begin position="138"/>
        <end position="157"/>
    </location>
</feature>
<reference evidence="9" key="1">
    <citation type="submission" date="2022-08" db="UniProtKB">
        <authorList>
            <consortium name="EnsemblMetazoa"/>
        </authorList>
    </citation>
    <scope>IDENTIFICATION</scope>
    <source>
        <strain evidence="9">05x7-T-G4-1.051#20</strain>
    </source>
</reference>
<comment type="similarity">
    <text evidence="2">Belongs to the TM2 family.</text>
</comment>
<evidence type="ECO:0000256" key="7">
    <source>
        <dbReference type="SAM" id="Phobius"/>
    </source>
</evidence>
<feature type="domain" description="TM2" evidence="8">
    <location>
        <begin position="112"/>
        <end position="157"/>
    </location>
</feature>
<feature type="compositionally biased region" description="Polar residues" evidence="6">
    <location>
        <begin position="1"/>
        <end position="25"/>
    </location>
</feature>
<feature type="transmembrane region" description="Helical" evidence="7">
    <location>
        <begin position="186"/>
        <end position="203"/>
    </location>
</feature>
<protein>
    <recommendedName>
        <fullName evidence="8">TM2 domain-containing protein</fullName>
    </recommendedName>
</protein>
<feature type="domain" description="TM2" evidence="8">
    <location>
        <begin position="246"/>
        <end position="295"/>
    </location>
</feature>
<dbReference type="EnsemblMetazoa" id="G32990.1">
    <property type="protein sequence ID" value="G32990.1:cds"/>
    <property type="gene ID" value="G32990"/>
</dbReference>
<evidence type="ECO:0000256" key="3">
    <source>
        <dbReference type="ARBA" id="ARBA00022692"/>
    </source>
</evidence>
<dbReference type="PANTHER" id="PTHR21016">
    <property type="entry name" value="BETA-AMYLOID BINDING PROTEIN-RELATED"/>
    <property type="match status" value="1"/>
</dbReference>
<evidence type="ECO:0000313" key="9">
    <source>
        <dbReference type="EnsemblMetazoa" id="G32990.1:cds"/>
    </source>
</evidence>
<accession>A0A8W8MIC6</accession>
<evidence type="ECO:0000259" key="8">
    <source>
        <dbReference type="Pfam" id="PF05154"/>
    </source>
</evidence>
<keyword evidence="5 7" id="KW-0472">Membrane</keyword>
<dbReference type="PANTHER" id="PTHR21016:SF25">
    <property type="entry name" value="TM2 DOMAIN-CONTAINING PROTEIN DDB_G0277895-RELATED"/>
    <property type="match status" value="1"/>
</dbReference>
<evidence type="ECO:0000313" key="10">
    <source>
        <dbReference type="Proteomes" id="UP000005408"/>
    </source>
</evidence>
<keyword evidence="10" id="KW-1185">Reference proteome</keyword>
<dbReference type="InterPro" id="IPR007829">
    <property type="entry name" value="TM2"/>
</dbReference>
<dbReference type="OMA" id="DLVRMPC"/>
<dbReference type="Proteomes" id="UP000005408">
    <property type="component" value="Unassembled WGS sequence"/>
</dbReference>
<evidence type="ECO:0000256" key="6">
    <source>
        <dbReference type="SAM" id="MobiDB-lite"/>
    </source>
</evidence>
<dbReference type="InterPro" id="IPR050932">
    <property type="entry name" value="TM2D1-3-like"/>
</dbReference>
<dbReference type="AlphaFoldDB" id="A0A8W8MIC6"/>
<dbReference type="OrthoDB" id="10262359at2759"/>
<feature type="transmembrane region" description="Helical" evidence="7">
    <location>
        <begin position="115"/>
        <end position="132"/>
    </location>
</feature>
<feature type="transmembrane region" description="Helical" evidence="7">
    <location>
        <begin position="209"/>
        <end position="229"/>
    </location>
</feature>
<feature type="transmembrane region" description="Helical" evidence="7">
    <location>
        <begin position="344"/>
        <end position="363"/>
    </location>
</feature>
<organism evidence="9 10">
    <name type="scientific">Magallana gigas</name>
    <name type="common">Pacific oyster</name>
    <name type="synonym">Crassostrea gigas</name>
    <dbReference type="NCBI Taxonomy" id="29159"/>
    <lineage>
        <taxon>Eukaryota</taxon>
        <taxon>Metazoa</taxon>
        <taxon>Spiralia</taxon>
        <taxon>Lophotrochozoa</taxon>
        <taxon>Mollusca</taxon>
        <taxon>Bivalvia</taxon>
        <taxon>Autobranchia</taxon>
        <taxon>Pteriomorphia</taxon>
        <taxon>Ostreida</taxon>
        <taxon>Ostreoidea</taxon>
        <taxon>Ostreidae</taxon>
        <taxon>Magallana</taxon>
    </lineage>
</organism>
<evidence type="ECO:0000256" key="2">
    <source>
        <dbReference type="ARBA" id="ARBA00008284"/>
    </source>
</evidence>